<feature type="region of interest" description="Disordered" evidence="1">
    <location>
        <begin position="271"/>
        <end position="309"/>
    </location>
</feature>
<dbReference type="OrthoDB" id="4167490at2759"/>
<proteinExistence type="predicted"/>
<organism evidence="2 3">
    <name type="scientific">Parascedosporium putredinis</name>
    <dbReference type="NCBI Taxonomy" id="1442378"/>
    <lineage>
        <taxon>Eukaryota</taxon>
        <taxon>Fungi</taxon>
        <taxon>Dikarya</taxon>
        <taxon>Ascomycota</taxon>
        <taxon>Pezizomycotina</taxon>
        <taxon>Sordariomycetes</taxon>
        <taxon>Hypocreomycetidae</taxon>
        <taxon>Microascales</taxon>
        <taxon>Microascaceae</taxon>
        <taxon>Parascedosporium</taxon>
    </lineage>
</organism>
<gene>
    <name evidence="2" type="ORF">PPNO1_LOCUS946</name>
</gene>
<protein>
    <submittedName>
        <fullName evidence="2">Uncharacterized protein</fullName>
    </submittedName>
</protein>
<keyword evidence="3" id="KW-1185">Reference proteome</keyword>
<dbReference type="EMBL" id="CALLCH030000001">
    <property type="protein sequence ID" value="CAI4211149.1"/>
    <property type="molecule type" value="Genomic_DNA"/>
</dbReference>
<comment type="caution">
    <text evidence="2">The sequence shown here is derived from an EMBL/GenBank/DDBJ whole genome shotgun (WGS) entry which is preliminary data.</text>
</comment>
<feature type="compositionally biased region" description="Acidic residues" evidence="1">
    <location>
        <begin position="236"/>
        <end position="249"/>
    </location>
</feature>
<evidence type="ECO:0000256" key="1">
    <source>
        <dbReference type="SAM" id="MobiDB-lite"/>
    </source>
</evidence>
<reference evidence="2" key="1">
    <citation type="submission" date="2022-11" db="EMBL/GenBank/DDBJ databases">
        <authorList>
            <person name="Scott C."/>
            <person name="Bruce N."/>
        </authorList>
    </citation>
    <scope>NUCLEOTIDE SEQUENCE</scope>
</reference>
<evidence type="ECO:0000313" key="3">
    <source>
        <dbReference type="Proteomes" id="UP000838763"/>
    </source>
</evidence>
<dbReference type="Proteomes" id="UP000838763">
    <property type="component" value="Unassembled WGS sequence"/>
</dbReference>
<feature type="compositionally biased region" description="Acidic residues" evidence="1">
    <location>
        <begin position="275"/>
        <end position="291"/>
    </location>
</feature>
<feature type="region of interest" description="Disordered" evidence="1">
    <location>
        <begin position="225"/>
        <end position="249"/>
    </location>
</feature>
<name>A0A9P1M7D2_9PEZI</name>
<dbReference type="AlphaFoldDB" id="A0A9P1M7D2"/>
<evidence type="ECO:0000313" key="2">
    <source>
        <dbReference type="EMBL" id="CAI4211149.1"/>
    </source>
</evidence>
<sequence length="309" mass="35319">MLQASERFEDLGLAKSLLANEYCVTRLTRKAFAPTWDRYFDCPKREDVSDPTSLVDPDDDRWDVYHAQNLLMEQPFFTIHLILKAQQAWFDETRPPSKAETIHWRTCRVPNVDCNEHCRAGSAHEFNAAACFEHDYQAAKGVFGLEQLAGVSIGAAKTLSQASQCRRNLDDTRHCVALYDAYDFYLQCKDMAEDEPGFWAMAELCDRLRNTFDGDDPRALRIMRRDAGRDPNNSDLEYDPENDSDVDADFEGDANLERIRKEVRHERMLAACEREDVDGEDEDEEEEDEGGLEGPKYHDIVGGTVDMGI</sequence>
<accession>A0A9P1M7D2</accession>